<protein>
    <submittedName>
        <fullName evidence="2">Nitroreductase</fullName>
    </submittedName>
</protein>
<gene>
    <name evidence="2" type="ORF">GCM10022416_39650</name>
</gene>
<feature type="domain" description="Nitroreductase" evidence="1">
    <location>
        <begin position="241"/>
        <end position="309"/>
    </location>
</feature>
<reference evidence="3" key="1">
    <citation type="journal article" date="2019" name="Int. J. Syst. Evol. Microbiol.">
        <title>The Global Catalogue of Microorganisms (GCM) 10K type strain sequencing project: providing services to taxonomists for standard genome sequencing and annotation.</title>
        <authorList>
            <consortium name="The Broad Institute Genomics Platform"/>
            <consortium name="The Broad Institute Genome Sequencing Center for Infectious Disease"/>
            <person name="Wu L."/>
            <person name="Ma J."/>
        </authorList>
    </citation>
    <scope>NUCLEOTIDE SEQUENCE [LARGE SCALE GENOMIC DNA]</scope>
    <source>
        <strain evidence="3">JCM 17316</strain>
    </source>
</reference>
<accession>A0ABP7Z735</accession>
<dbReference type="InterPro" id="IPR050627">
    <property type="entry name" value="Nitroreductase/BluB"/>
</dbReference>
<evidence type="ECO:0000313" key="3">
    <source>
        <dbReference type="Proteomes" id="UP001500266"/>
    </source>
</evidence>
<dbReference type="NCBIfam" id="NF047509">
    <property type="entry name" value="Rv3131_FMN_oxido"/>
    <property type="match status" value="1"/>
</dbReference>
<proteinExistence type="predicted"/>
<dbReference type="SUPFAM" id="SSF55469">
    <property type="entry name" value="FMN-dependent nitroreductase-like"/>
    <property type="match status" value="2"/>
</dbReference>
<name>A0ABP7Z735_9ACTN</name>
<dbReference type="RefSeq" id="WP_345022955.1">
    <property type="nucleotide sequence ID" value="NZ_BAABDO010000063.1"/>
</dbReference>
<dbReference type="Gene3D" id="3.40.109.10">
    <property type="entry name" value="NADH Oxidase"/>
    <property type="match status" value="1"/>
</dbReference>
<evidence type="ECO:0000259" key="1">
    <source>
        <dbReference type="Pfam" id="PF00881"/>
    </source>
</evidence>
<dbReference type="EMBL" id="BAABDO010000063">
    <property type="protein sequence ID" value="GAA4146775.1"/>
    <property type="molecule type" value="Genomic_DNA"/>
</dbReference>
<dbReference type="InterPro" id="IPR029479">
    <property type="entry name" value="Nitroreductase"/>
</dbReference>
<evidence type="ECO:0000313" key="2">
    <source>
        <dbReference type="EMBL" id="GAA4146775.1"/>
    </source>
</evidence>
<dbReference type="Pfam" id="PF00881">
    <property type="entry name" value="Nitroreductase"/>
    <property type="match status" value="1"/>
</dbReference>
<dbReference type="PANTHER" id="PTHR23026">
    <property type="entry name" value="NADPH NITROREDUCTASE"/>
    <property type="match status" value="1"/>
</dbReference>
<keyword evidence="3" id="KW-1185">Reference proteome</keyword>
<comment type="caution">
    <text evidence="2">The sequence shown here is derived from an EMBL/GenBank/DDBJ whole genome shotgun (WGS) entry which is preliminary data.</text>
</comment>
<dbReference type="InterPro" id="IPR000415">
    <property type="entry name" value="Nitroreductase-like"/>
</dbReference>
<organism evidence="2 3">
    <name type="scientific">Actinomadura keratinilytica</name>
    <dbReference type="NCBI Taxonomy" id="547461"/>
    <lineage>
        <taxon>Bacteria</taxon>
        <taxon>Bacillati</taxon>
        <taxon>Actinomycetota</taxon>
        <taxon>Actinomycetes</taxon>
        <taxon>Streptosporangiales</taxon>
        <taxon>Thermomonosporaceae</taxon>
        <taxon>Actinomadura</taxon>
    </lineage>
</organism>
<dbReference type="PANTHER" id="PTHR23026:SF123">
    <property type="entry name" value="NAD(P)H NITROREDUCTASE RV3131-RELATED"/>
    <property type="match status" value="1"/>
</dbReference>
<sequence>MPHPFATHVGVRRLVTAAIAAPSVHNTQPWRFRCADKRVLELHADTERRLPVLDPRGRLLHISCGAALLNLRLAIRVTGHRPLVQPIPDPRRPTLLAAVRAERAPGPTLTDAELYAAIPLRHTSRRPFSKRLVPQEVRRELVAAARAEGVALSLPGPQATAYLLSLIAAADQELAADPGYLGELARWTCDGGRTDGVPSYTFGPRPSGRGVPVRDFGLARPVSGREVDHFAARPQLGVLMTRGDEPEDWLRAGQALQRVLLTATRRGVSASPMTQPLDMLDLDRERDLERRPGMPRASGHIQMIIRFGYGPPVPGSPRRPFPEVLERA</sequence>
<dbReference type="Proteomes" id="UP001500266">
    <property type="component" value="Unassembled WGS sequence"/>
</dbReference>